<dbReference type="InterPro" id="IPR002645">
    <property type="entry name" value="STAS_dom"/>
</dbReference>
<name>A0A4Z0WB94_9GAMM</name>
<evidence type="ECO:0000259" key="1">
    <source>
        <dbReference type="PROSITE" id="PS50801"/>
    </source>
</evidence>
<dbReference type="PROSITE" id="PS50801">
    <property type="entry name" value="STAS"/>
    <property type="match status" value="1"/>
</dbReference>
<comment type="caution">
    <text evidence="2">The sequence shown here is derived from an EMBL/GenBank/DDBJ whole genome shotgun (WGS) entry which is preliminary data.</text>
</comment>
<dbReference type="SUPFAM" id="SSF52091">
    <property type="entry name" value="SpoIIaa-like"/>
    <property type="match status" value="1"/>
</dbReference>
<dbReference type="InterPro" id="IPR036513">
    <property type="entry name" value="STAS_dom_sf"/>
</dbReference>
<gene>
    <name evidence="2" type="ORF">E4656_06010</name>
</gene>
<evidence type="ECO:0000313" key="2">
    <source>
        <dbReference type="EMBL" id="TGG95949.1"/>
    </source>
</evidence>
<feature type="domain" description="STAS" evidence="1">
    <location>
        <begin position="16"/>
        <end position="122"/>
    </location>
</feature>
<dbReference type="CDD" id="cd07043">
    <property type="entry name" value="STAS_anti-anti-sigma_factors"/>
    <property type="match status" value="1"/>
</dbReference>
<dbReference type="AlphaFoldDB" id="A0A4Z0WB94"/>
<protein>
    <submittedName>
        <fullName evidence="2">Anti-sigma factor antagonist</fullName>
    </submittedName>
</protein>
<reference evidence="2 3" key="1">
    <citation type="submission" date="2019-04" db="EMBL/GenBank/DDBJ databases">
        <title>Natronospirillum operosus gen. nov., sp. nov., a haloalkaliphilic satellite isolated from decaying biomass of laboratory culture of cyanobacterium Geitlerinema sp. and proposal of Natronospirillaceae fam. nov. and Saccharospirillaceae fam. nov.</title>
        <authorList>
            <person name="Kevbrin V."/>
            <person name="Boltyanskaya Y."/>
            <person name="Koziaeva V."/>
            <person name="Grouzdev D.S."/>
            <person name="Park M."/>
            <person name="Cho J."/>
        </authorList>
    </citation>
    <scope>NUCLEOTIDE SEQUENCE [LARGE SCALE GENOMIC DNA]</scope>
    <source>
        <strain evidence="2 3">G-116</strain>
    </source>
</reference>
<dbReference type="PIRSF" id="PIRSF029548">
    <property type="entry name" value="UCP029548"/>
    <property type="match status" value="1"/>
</dbReference>
<dbReference type="Pfam" id="PF01740">
    <property type="entry name" value="STAS"/>
    <property type="match status" value="1"/>
</dbReference>
<dbReference type="EMBL" id="SRMF01000001">
    <property type="protein sequence ID" value="TGG95949.1"/>
    <property type="molecule type" value="Genomic_DNA"/>
</dbReference>
<sequence>MKQGQILDAETDTTYVLRLVGDVRLTLSTTLERCIQKVLAARNYQQVVVDLTDTDGIDSTSLGMLAKLSIHVQETMGFVPLLVYGSEDIHRVLESMGFEGSVYLMLKEDSMTGTSTQAVEALDSNEEEIRERVLEAHRVLMSLNDTNAAAFRDLVCALEQGGC</sequence>
<dbReference type="InterPro" id="IPR014557">
    <property type="entry name" value="UCP029548_STAS-type"/>
</dbReference>
<organism evidence="2 3">
    <name type="scientific">Natronospirillum operosum</name>
    <dbReference type="NCBI Taxonomy" id="2759953"/>
    <lineage>
        <taxon>Bacteria</taxon>
        <taxon>Pseudomonadati</taxon>
        <taxon>Pseudomonadota</taxon>
        <taxon>Gammaproteobacteria</taxon>
        <taxon>Oceanospirillales</taxon>
        <taxon>Natronospirillaceae</taxon>
        <taxon>Natronospirillum</taxon>
    </lineage>
</organism>
<keyword evidence="3" id="KW-1185">Reference proteome</keyword>
<accession>A0A4Z0WB94</accession>
<dbReference type="RefSeq" id="WP_135482027.1">
    <property type="nucleotide sequence ID" value="NZ_SRMF01000001.1"/>
</dbReference>
<evidence type="ECO:0000313" key="3">
    <source>
        <dbReference type="Proteomes" id="UP000297475"/>
    </source>
</evidence>
<dbReference type="Gene3D" id="3.30.750.24">
    <property type="entry name" value="STAS domain"/>
    <property type="match status" value="1"/>
</dbReference>
<proteinExistence type="predicted"/>
<dbReference type="OrthoDB" id="8685730at2"/>
<dbReference type="Proteomes" id="UP000297475">
    <property type="component" value="Unassembled WGS sequence"/>
</dbReference>